<evidence type="ECO:0000313" key="2">
    <source>
        <dbReference type="EMBL" id="TMS37346.1"/>
    </source>
</evidence>
<proteinExistence type="predicted"/>
<reference evidence="2 3" key="2">
    <citation type="journal article" date="2019" name="G3 (Bethesda)">
        <title>Hybrid Assembly of the Genome of the Entomopathogenic Nematode Steinernema carpocapsae Identifies the X-Chromosome.</title>
        <authorList>
            <person name="Serra L."/>
            <person name="Macchietto M."/>
            <person name="Macias-Munoz A."/>
            <person name="McGill C.J."/>
            <person name="Rodriguez I.M."/>
            <person name="Rodriguez B."/>
            <person name="Murad R."/>
            <person name="Mortazavi A."/>
        </authorList>
    </citation>
    <scope>NUCLEOTIDE SEQUENCE [LARGE SCALE GENOMIC DNA]</scope>
    <source>
        <strain evidence="2 3">ALL</strain>
    </source>
</reference>
<dbReference type="OrthoDB" id="26719at2759"/>
<sequence length="187" mass="21218">MTSSKSHLADNRLKDIAFCADRQEFRLTINAKPSIVIAGNFTFFNDLNVWHFLDKNFTGCLTRVKIGTVFPLKERSKSRLTYQGKIKFDSCPYDKMLRSIKEYSTDKSANISVSTVIESVGKVRLLSPVMCLIVLCCMALSICLLSWYICSRPDGVYETNENLSAFCTPSKSVEPLVVDTFQKEYFC</sequence>
<name>A0A4U8UVG9_STECR</name>
<evidence type="ECO:0000256" key="1">
    <source>
        <dbReference type="SAM" id="Phobius"/>
    </source>
</evidence>
<keyword evidence="1" id="KW-1133">Transmembrane helix</keyword>
<protein>
    <recommendedName>
        <fullName evidence="4">Laminin G domain-containing protein</fullName>
    </recommendedName>
</protein>
<dbReference type="Proteomes" id="UP000298663">
    <property type="component" value="Unassembled WGS sequence"/>
</dbReference>
<dbReference type="EMBL" id="AZBU02000001">
    <property type="protein sequence ID" value="TMS37346.1"/>
    <property type="molecule type" value="Genomic_DNA"/>
</dbReference>
<keyword evidence="3" id="KW-1185">Reference proteome</keyword>
<keyword evidence="1" id="KW-0472">Membrane</keyword>
<feature type="transmembrane region" description="Helical" evidence="1">
    <location>
        <begin position="129"/>
        <end position="149"/>
    </location>
</feature>
<gene>
    <name evidence="2" type="ORF">L596_004296</name>
</gene>
<dbReference type="AlphaFoldDB" id="A0A4U8UVG9"/>
<dbReference type="STRING" id="34508.A0A4U8UVG9"/>
<evidence type="ECO:0008006" key="4">
    <source>
        <dbReference type="Google" id="ProtNLM"/>
    </source>
</evidence>
<keyword evidence="1" id="KW-0812">Transmembrane</keyword>
<comment type="caution">
    <text evidence="2">The sequence shown here is derived from an EMBL/GenBank/DDBJ whole genome shotgun (WGS) entry which is preliminary data.</text>
</comment>
<organism evidence="2 3">
    <name type="scientific">Steinernema carpocapsae</name>
    <name type="common">Entomopathogenic nematode</name>
    <dbReference type="NCBI Taxonomy" id="34508"/>
    <lineage>
        <taxon>Eukaryota</taxon>
        <taxon>Metazoa</taxon>
        <taxon>Ecdysozoa</taxon>
        <taxon>Nematoda</taxon>
        <taxon>Chromadorea</taxon>
        <taxon>Rhabditida</taxon>
        <taxon>Tylenchina</taxon>
        <taxon>Panagrolaimomorpha</taxon>
        <taxon>Strongyloidoidea</taxon>
        <taxon>Steinernematidae</taxon>
        <taxon>Steinernema</taxon>
    </lineage>
</organism>
<evidence type="ECO:0000313" key="3">
    <source>
        <dbReference type="Proteomes" id="UP000298663"/>
    </source>
</evidence>
<reference evidence="2 3" key="1">
    <citation type="journal article" date="2015" name="Genome Biol.">
        <title>Comparative genomics of Steinernema reveals deeply conserved gene regulatory networks.</title>
        <authorList>
            <person name="Dillman A.R."/>
            <person name="Macchietto M."/>
            <person name="Porter C.F."/>
            <person name="Rogers A."/>
            <person name="Williams B."/>
            <person name="Antoshechkin I."/>
            <person name="Lee M.M."/>
            <person name="Goodwin Z."/>
            <person name="Lu X."/>
            <person name="Lewis E.E."/>
            <person name="Goodrich-Blair H."/>
            <person name="Stock S.P."/>
            <person name="Adams B.J."/>
            <person name="Sternberg P.W."/>
            <person name="Mortazavi A."/>
        </authorList>
    </citation>
    <scope>NUCLEOTIDE SEQUENCE [LARGE SCALE GENOMIC DNA]</scope>
    <source>
        <strain evidence="2 3">ALL</strain>
    </source>
</reference>
<accession>A0A4U8UVG9</accession>